<keyword evidence="3" id="KW-1185">Reference proteome</keyword>
<protein>
    <submittedName>
        <fullName evidence="2">Uncharacterized protein</fullName>
    </submittedName>
</protein>
<dbReference type="Proteomes" id="UP001501183">
    <property type="component" value="Unassembled WGS sequence"/>
</dbReference>
<accession>A0ABP8NV27</accession>
<dbReference type="EMBL" id="BAABFB010000012">
    <property type="protein sequence ID" value="GAA4472122.1"/>
    <property type="molecule type" value="Genomic_DNA"/>
</dbReference>
<evidence type="ECO:0000313" key="2">
    <source>
        <dbReference type="EMBL" id="GAA4472122.1"/>
    </source>
</evidence>
<feature type="compositionally biased region" description="Acidic residues" evidence="1">
    <location>
        <begin position="10"/>
        <end position="19"/>
    </location>
</feature>
<name>A0ABP8NV27_9NOCA</name>
<evidence type="ECO:0000256" key="1">
    <source>
        <dbReference type="SAM" id="MobiDB-lite"/>
    </source>
</evidence>
<gene>
    <name evidence="2" type="ORF">GCM10023094_03900</name>
</gene>
<comment type="caution">
    <text evidence="2">The sequence shown here is derived from an EMBL/GenBank/DDBJ whole genome shotgun (WGS) entry which is preliminary data.</text>
</comment>
<proteinExistence type="predicted"/>
<organism evidence="2 3">
    <name type="scientific">Rhodococcus olei</name>
    <dbReference type="NCBI Taxonomy" id="2161675"/>
    <lineage>
        <taxon>Bacteria</taxon>
        <taxon>Bacillati</taxon>
        <taxon>Actinomycetota</taxon>
        <taxon>Actinomycetes</taxon>
        <taxon>Mycobacteriales</taxon>
        <taxon>Nocardiaceae</taxon>
        <taxon>Rhodococcus</taxon>
    </lineage>
</organism>
<sequence>MTITTMTDAADIDGDEAEPTIETRDMALDPEDERADPDMYPCMWNASAGFLFKAVLRAQDPTPPEYVTVPLTWRSGEPHHLEAAVAEWNMLWEAAQFRRRIAAAGDDLPPALERVADRGDINVVFVPRTRTRYHEYSPLFHLLPRGTVERHGLPLRARGQWPFLADWISPDRYLPSDFEARLSRAWAGTVWRT</sequence>
<evidence type="ECO:0000313" key="3">
    <source>
        <dbReference type="Proteomes" id="UP001501183"/>
    </source>
</evidence>
<feature type="region of interest" description="Disordered" evidence="1">
    <location>
        <begin position="1"/>
        <end position="23"/>
    </location>
</feature>
<reference evidence="3" key="1">
    <citation type="journal article" date="2019" name="Int. J. Syst. Evol. Microbiol.">
        <title>The Global Catalogue of Microorganisms (GCM) 10K type strain sequencing project: providing services to taxonomists for standard genome sequencing and annotation.</title>
        <authorList>
            <consortium name="The Broad Institute Genomics Platform"/>
            <consortium name="The Broad Institute Genome Sequencing Center for Infectious Disease"/>
            <person name="Wu L."/>
            <person name="Ma J."/>
        </authorList>
    </citation>
    <scope>NUCLEOTIDE SEQUENCE [LARGE SCALE GENOMIC DNA]</scope>
    <source>
        <strain evidence="3">JCM 32206</strain>
    </source>
</reference>